<name>A0A9X0BJS4_9EURO</name>
<evidence type="ECO:0000259" key="4">
    <source>
        <dbReference type="PROSITE" id="PS50026"/>
    </source>
</evidence>
<evidence type="ECO:0000256" key="2">
    <source>
        <dbReference type="SAM" id="MobiDB-lite"/>
    </source>
</evidence>
<dbReference type="EMBL" id="JAPWDQ010000015">
    <property type="protein sequence ID" value="KAJ5469522.1"/>
    <property type="molecule type" value="Genomic_DNA"/>
</dbReference>
<keyword evidence="1" id="KW-1015">Disulfide bond</keyword>
<dbReference type="PROSITE" id="PS50026">
    <property type="entry name" value="EGF_3"/>
    <property type="match status" value="1"/>
</dbReference>
<feature type="compositionally biased region" description="Pro residues" evidence="2">
    <location>
        <begin position="89"/>
        <end position="100"/>
    </location>
</feature>
<evidence type="ECO:0000313" key="5">
    <source>
        <dbReference type="EMBL" id="KAJ5469522.1"/>
    </source>
</evidence>
<dbReference type="PROSITE" id="PS00022">
    <property type="entry name" value="EGF_1"/>
    <property type="match status" value="1"/>
</dbReference>
<dbReference type="CDD" id="cd00054">
    <property type="entry name" value="EGF_CA"/>
    <property type="match status" value="1"/>
</dbReference>
<dbReference type="PROSITE" id="PS01186">
    <property type="entry name" value="EGF_2"/>
    <property type="match status" value="1"/>
</dbReference>
<dbReference type="Proteomes" id="UP001148312">
    <property type="component" value="Unassembled WGS sequence"/>
</dbReference>
<evidence type="ECO:0000256" key="3">
    <source>
        <dbReference type="SAM" id="Phobius"/>
    </source>
</evidence>
<keyword evidence="3" id="KW-1133">Transmembrane helix</keyword>
<accession>A0A9X0BJS4</accession>
<feature type="transmembrane region" description="Helical" evidence="3">
    <location>
        <begin position="542"/>
        <end position="567"/>
    </location>
</feature>
<sequence length="860" mass="90466">MSSDAPEIDGPVPPAPNVNGPNRQGSVKRAREQLQAGARPTRASPPVPAPRPQLRPPPPSKPGDTPTAKELAHRTQWPLPDGASTSSPRAPPPSRPPRPSEVPAAIPSPSVYSVVSGEDSETQSVFPTLPARAFTVPKPLFAPSDDVQRPSAPSSKDGSSSPTSTLDLNPRISIATEDLFHRQSTASGLSSLPDVPPNPLPEPIRPQDKARPRAGGLAPPSQVPKSAVSTISEELSSSRQTFISVASSRAIPSSWGPGTPGSPGSEIMGIHLDDMSDVDDHDHAHNDDNALLVRNASLGKRGKPTVRTISRLGAASDDNIPNLPSTNPQEGYHHKQSAAAGALTGGVAASQTLNVVRRVSISTASGESFVDPEKPRFAQQPVSSTEDLALEKEIAVLPKAAPTMSDTRPHGKKPPRLNLGAVRDAETRGSLSSLSDLIRRATKLATNLDRGKTASRSDLVEKEAAIFRHGFGETEHRRGSGSISDILTSFPRPGAQTPESHSSWPVFFGRSGLRNVEALPSNDEPPQTKEAPRRRCAMSRKWVLILCIILFIVLVLAILLPVFLIAVPKQMSSGSSSGNGTDACASRNPCQNGGISVSSGEQCSCVCSNGFTGSQCTIPGGSSCSTAEVMNAAMHMNATMGNHLSDVFQASSTFNVTLDSVTIMALFSMNNASCETENSLVTFNVPFASSNSSSSSSNSKARRVFSLPLERSETADVDQKINASSLDTLESSPTQAQRSVATSNGILFDNTATPTGATGATATSTLPSTTATAMAVSAGSVGSDTASNNTAKAVPQRVIQFSQVAVLYILEKTGSLTSAIWSEGQIETYLTESYPKASHPQLDLLGKYDLDFEKMTITTQ</sequence>
<feature type="region of interest" description="Disordered" evidence="2">
    <location>
        <begin position="1"/>
        <end position="230"/>
    </location>
</feature>
<feature type="disulfide bond" evidence="1">
    <location>
        <begin position="607"/>
        <end position="616"/>
    </location>
</feature>
<dbReference type="InterPro" id="IPR000742">
    <property type="entry name" value="EGF"/>
</dbReference>
<dbReference type="Gene3D" id="2.10.25.10">
    <property type="entry name" value="Laminin"/>
    <property type="match status" value="1"/>
</dbReference>
<reference evidence="5" key="1">
    <citation type="submission" date="2022-12" db="EMBL/GenBank/DDBJ databases">
        <authorList>
            <person name="Petersen C."/>
        </authorList>
    </citation>
    <scope>NUCLEOTIDE SEQUENCE</scope>
    <source>
        <strain evidence="5">IBT 30728</strain>
    </source>
</reference>
<keyword evidence="3" id="KW-0472">Membrane</keyword>
<feature type="compositionally biased region" description="Pro residues" evidence="2">
    <location>
        <begin position="194"/>
        <end position="204"/>
    </location>
</feature>
<keyword evidence="3" id="KW-0812">Transmembrane</keyword>
<dbReference type="PANTHER" id="PTHR17178:SF0">
    <property type="entry name" value="SERGLYCIN"/>
    <property type="match status" value="1"/>
</dbReference>
<organism evidence="5 6">
    <name type="scientific">Penicillium diatomitis</name>
    <dbReference type="NCBI Taxonomy" id="2819901"/>
    <lineage>
        <taxon>Eukaryota</taxon>
        <taxon>Fungi</taxon>
        <taxon>Dikarya</taxon>
        <taxon>Ascomycota</taxon>
        <taxon>Pezizomycotina</taxon>
        <taxon>Eurotiomycetes</taxon>
        <taxon>Eurotiomycetidae</taxon>
        <taxon>Eurotiales</taxon>
        <taxon>Aspergillaceae</taxon>
        <taxon>Penicillium</taxon>
    </lineage>
</organism>
<protein>
    <recommendedName>
        <fullName evidence="4">EGF-like domain-containing protein</fullName>
    </recommendedName>
</protein>
<keyword evidence="6" id="KW-1185">Reference proteome</keyword>
<reference evidence="5" key="2">
    <citation type="journal article" date="2023" name="IMA Fungus">
        <title>Comparative genomic study of the Penicillium genus elucidates a diverse pangenome and 15 lateral gene transfer events.</title>
        <authorList>
            <person name="Petersen C."/>
            <person name="Sorensen T."/>
            <person name="Nielsen M.R."/>
            <person name="Sondergaard T.E."/>
            <person name="Sorensen J.L."/>
            <person name="Fitzpatrick D.A."/>
            <person name="Frisvad J.C."/>
            <person name="Nielsen K.L."/>
        </authorList>
    </citation>
    <scope>NUCLEOTIDE SEQUENCE</scope>
    <source>
        <strain evidence="5">IBT 30728</strain>
    </source>
</reference>
<feature type="compositionally biased region" description="Low complexity" evidence="2">
    <location>
        <begin position="150"/>
        <end position="164"/>
    </location>
</feature>
<comment type="caution">
    <text evidence="5">The sequence shown here is derived from an EMBL/GenBank/DDBJ whole genome shotgun (WGS) entry which is preliminary data.</text>
</comment>
<gene>
    <name evidence="5" type="ORF">N7539_009140</name>
</gene>
<keyword evidence="1" id="KW-0245">EGF-like domain</keyword>
<evidence type="ECO:0000256" key="1">
    <source>
        <dbReference type="PROSITE-ProRule" id="PRU00076"/>
    </source>
</evidence>
<comment type="caution">
    <text evidence="1">Lacks conserved residue(s) required for the propagation of feature annotation.</text>
</comment>
<dbReference type="RefSeq" id="XP_056786112.1">
    <property type="nucleotide sequence ID" value="XM_056938735.1"/>
</dbReference>
<dbReference type="PANTHER" id="PTHR17178">
    <property type="entry name" value="SECRETORY GRANULE PROTEOGLYCAN CORE PROTEIN"/>
    <property type="match status" value="1"/>
</dbReference>
<dbReference type="GeneID" id="81628985"/>
<feature type="compositionally biased region" description="Pro residues" evidence="2">
    <location>
        <begin position="43"/>
        <end position="61"/>
    </location>
</feature>
<proteinExistence type="predicted"/>
<dbReference type="AlphaFoldDB" id="A0A9X0BJS4"/>
<feature type="domain" description="EGF-like" evidence="4">
    <location>
        <begin position="580"/>
        <end position="617"/>
    </location>
</feature>
<evidence type="ECO:0000313" key="6">
    <source>
        <dbReference type="Proteomes" id="UP001148312"/>
    </source>
</evidence>